<name>A0A1B7VS45_APHFL</name>
<dbReference type="STRING" id="1803587.GCA_001593825_03131"/>
<dbReference type="InterPro" id="IPR047589">
    <property type="entry name" value="DUF11_rpt"/>
</dbReference>
<dbReference type="PATRIC" id="fig|1710894.3.peg.1293"/>
<gene>
    <name evidence="1" type="ORF">AN481_14680</name>
</gene>
<accession>A0A1B7VS45</accession>
<sequence>MKHFSIVSLSACALVIAVPFINPVTGIALISQSTSALAQNNNQNQPLELKLSAKKQVISQDKQGKQIKTWESLQSNTVSPGDILQYTLTGINNGNKPIANVTLNPLIPKQMVYVLNSIKVSNQDAKVTYSIDNQRTFVEKPTVKVTRNGKIVTEPAPATAYTHIRVLIPSIQSKETFTAVYETQVR</sequence>
<dbReference type="PIRSF" id="PIRSF014979">
    <property type="entry name" value="UCP014979"/>
    <property type="match status" value="1"/>
</dbReference>
<evidence type="ECO:0008006" key="3">
    <source>
        <dbReference type="Google" id="ProtNLM"/>
    </source>
</evidence>
<protein>
    <recommendedName>
        <fullName evidence="3">DUF11 domain-containing protein</fullName>
    </recommendedName>
</protein>
<evidence type="ECO:0000313" key="1">
    <source>
        <dbReference type="EMBL" id="OBQ23734.1"/>
    </source>
</evidence>
<dbReference type="EMBL" id="LJOY01000054">
    <property type="protein sequence ID" value="OBQ23734.1"/>
    <property type="molecule type" value="Genomic_DNA"/>
</dbReference>
<comment type="caution">
    <text evidence="1">The sequence shown here is derived from an EMBL/GenBank/DDBJ whole genome shotgun (WGS) entry which is preliminary data.</text>
</comment>
<proteinExistence type="predicted"/>
<dbReference type="Proteomes" id="UP000092382">
    <property type="component" value="Unassembled WGS sequence"/>
</dbReference>
<reference evidence="1 2" key="1">
    <citation type="submission" date="2015-09" db="EMBL/GenBank/DDBJ databases">
        <title>Whole genome shotgun sequence assembly of Aphanizomenon flos-aquae UKL13.</title>
        <authorList>
            <person name="Driscoll C."/>
        </authorList>
    </citation>
    <scope>NUCLEOTIDE SEQUENCE [LARGE SCALE GENOMIC DNA]</scope>
    <source>
        <strain evidence="1">MDT13</strain>
    </source>
</reference>
<organism evidence="1 2">
    <name type="scientific">Aphanizomenon flos-aquae LD13</name>
    <dbReference type="NCBI Taxonomy" id="1710894"/>
    <lineage>
        <taxon>Bacteria</taxon>
        <taxon>Bacillati</taxon>
        <taxon>Cyanobacteriota</taxon>
        <taxon>Cyanophyceae</taxon>
        <taxon>Nostocales</taxon>
        <taxon>Aphanizomenonaceae</taxon>
        <taxon>Aphanizomenon</taxon>
    </lineage>
</organism>
<dbReference type="AlphaFoldDB" id="A0A1B7VS45"/>
<evidence type="ECO:0000313" key="2">
    <source>
        <dbReference type="Proteomes" id="UP000092382"/>
    </source>
</evidence>
<dbReference type="InterPro" id="IPR014468">
    <property type="entry name" value="UCP014979"/>
</dbReference>
<dbReference type="NCBIfam" id="TIGR01451">
    <property type="entry name" value="B_ant_repeat"/>
    <property type="match status" value="1"/>
</dbReference>